<dbReference type="AlphaFoldDB" id="A0A8J2T5X0"/>
<dbReference type="OrthoDB" id="4063705at2759"/>
<dbReference type="EMBL" id="HG316455">
    <property type="protein sequence ID" value="CDF88645.1"/>
    <property type="molecule type" value="Genomic_DNA"/>
</dbReference>
<protein>
    <submittedName>
        <fullName evidence="2">BN860_15082g1_1</fullName>
    </submittedName>
</protein>
<evidence type="ECO:0000313" key="3">
    <source>
        <dbReference type="Proteomes" id="UP000019375"/>
    </source>
</evidence>
<reference evidence="3" key="1">
    <citation type="journal article" date="2013" name="Genome Announc.">
        <title>Genome sequence of the food spoilage yeast Zygosaccharomyces bailii CLIB 213(T).</title>
        <authorList>
            <person name="Galeote V."/>
            <person name="Bigey F."/>
            <person name="Devillers H."/>
            <person name="Neuveglise C."/>
            <person name="Dequin S."/>
        </authorList>
    </citation>
    <scope>NUCLEOTIDE SEQUENCE [LARGE SCALE GENOMIC DNA]</scope>
    <source>
        <strain evidence="3">CLIB 213 / ATCC 58445 / CBS 680 / CCRC 21525 / NBRC 1098 / NCYC 1416 / NRRL Y-2227</strain>
    </source>
</reference>
<organism evidence="2 3">
    <name type="scientific">Zygosaccharomyces bailii (strain CLIB 213 / ATCC 58445 / CBS 680 / BCRC 21525 / NBRC 1098 / NCYC 1416 / NRRL Y-2227)</name>
    <dbReference type="NCBI Taxonomy" id="1333698"/>
    <lineage>
        <taxon>Eukaryota</taxon>
        <taxon>Fungi</taxon>
        <taxon>Dikarya</taxon>
        <taxon>Ascomycota</taxon>
        <taxon>Saccharomycotina</taxon>
        <taxon>Saccharomycetes</taxon>
        <taxon>Saccharomycetales</taxon>
        <taxon>Saccharomycetaceae</taxon>
        <taxon>Zygosaccharomyces</taxon>
    </lineage>
</organism>
<keyword evidence="3" id="KW-1185">Reference proteome</keyword>
<evidence type="ECO:0000313" key="2">
    <source>
        <dbReference type="EMBL" id="CDF88645.1"/>
    </source>
</evidence>
<sequence>MNRVRALVNNRSNASNNHGRSQSPRTAGTISSANDDQTTVFDGESVFGDSETLNTVVSEGETIGDLQRLGFVNRCPRFTSHRTMPFVMVLLNKGFFCFPSEKSLKVYIQNKRKLDNLNPVDGLGVPLFHAVPLGVVKTIFSSKAPVMKIYKFALIDLEKAKPPPEAESISVDGSNALYKYLFCSVYEEIHNNAARVEHRFEFNAASPDQPPPENLTMVNMIHWRNTDTRLNGLNLRWYGTSGFASPFGSADVKLLVLDDSMASLMDQQTPEEFVMHGRNNRSRPLGRLPIWAKYSNDGSTVIPKKRTLKIAKLQIGECVADVNTEGMINIPPETQYLTCMCMVIHEYESRKDRRRTSGVTLVPDMMFA</sequence>
<name>A0A8J2T5X0_ZYGB2</name>
<feature type="compositionally biased region" description="Polar residues" evidence="1">
    <location>
        <begin position="9"/>
        <end position="36"/>
    </location>
</feature>
<evidence type="ECO:0000256" key="1">
    <source>
        <dbReference type="SAM" id="MobiDB-lite"/>
    </source>
</evidence>
<feature type="region of interest" description="Disordered" evidence="1">
    <location>
        <begin position="1"/>
        <end position="36"/>
    </location>
</feature>
<proteinExistence type="predicted"/>
<gene>
    <name evidence="2" type="ORF">BN860_15082g</name>
</gene>
<dbReference type="Proteomes" id="UP000019375">
    <property type="component" value="Unassembled WGS sequence"/>
</dbReference>
<accession>A0A8J2T5X0</accession>